<proteinExistence type="predicted"/>
<dbReference type="EMBL" id="UAVU01000003">
    <property type="protein sequence ID" value="SQA97730.1"/>
    <property type="molecule type" value="Genomic_DNA"/>
</dbReference>
<dbReference type="RefSeq" id="WP_061274425.1">
    <property type="nucleotide sequence ID" value="NZ_CP023525.1"/>
</dbReference>
<protein>
    <submittedName>
        <fullName evidence="2">Uncharacterized protein</fullName>
    </submittedName>
</protein>
<dbReference type="Proteomes" id="UP000217979">
    <property type="component" value="Chromosome"/>
</dbReference>
<name>A0A291E2Q1_9ENTR</name>
<feature type="region of interest" description="Disordered" evidence="1">
    <location>
        <begin position="1"/>
        <end position="31"/>
    </location>
</feature>
<evidence type="ECO:0000313" key="2">
    <source>
        <dbReference type="EMBL" id="ATF94354.1"/>
    </source>
</evidence>
<sequence length="444" mass="45751">MVNSVTSAHRHAAELPPLPEHSGQRPASIASSSSVATSAAVSAHESLHFVGDSVYGSANEAAIHHQLGALFGKHINGDNHAEMHALIESRTRELHKMGETPASVEAVLTKGHQLDRLGQIARGAVRAIPFAAASVAYDKVPLLSTFAHTAAEIGLHAGLQSSIADTIGTTLLNRATAANPWLSAKESDLHPVMREAVKEAKASLLTTVAETGAAIQTYSARNLARLASAATLTHFAGAKVAGEADTWLSAAGGLVAGGAMSAILHAVDESKGRTGPEYLLGRNDWQQKFTELKNTHVVGDTLKNAAQRMAKLPLDIATDSLKATASVLSAPSLGKTAMLAGGFAGVISLRSAISGAIASAFPRVNAASLSAISHATNVVASAPVFFAVPAAEILADPVANKMTQMLQESVPAAVNSAAGWIGHQLQAALNRQPATTLNAAEQQV</sequence>
<evidence type="ECO:0000313" key="4">
    <source>
        <dbReference type="Proteomes" id="UP000217979"/>
    </source>
</evidence>
<reference evidence="3 5" key="2">
    <citation type="submission" date="2018-06" db="EMBL/GenBank/DDBJ databases">
        <authorList>
            <consortium name="Pathogen Informatics"/>
            <person name="Doyle S."/>
        </authorList>
    </citation>
    <scope>NUCLEOTIDE SEQUENCE [LARGE SCALE GENOMIC DNA]</scope>
    <source>
        <strain evidence="3 5">NCTC12120</strain>
    </source>
</reference>
<accession>A0A291E2Q1</accession>
<reference evidence="2 4" key="1">
    <citation type="submission" date="2017-09" db="EMBL/GenBank/DDBJ databases">
        <title>FDA dAtabase for Regulatory Grade micrObial Sequences (FDA-ARGOS): Supporting development and validation of Infectious Disease Dx tests.</title>
        <authorList>
            <person name="Minogue T."/>
            <person name="Wolcott M."/>
            <person name="Wasieloski L."/>
            <person name="Aguilar W."/>
            <person name="Moore D."/>
            <person name="Tallon L."/>
            <person name="Sadzewicz L."/>
            <person name="Ott S."/>
            <person name="Zhao X."/>
            <person name="Nagaraj S."/>
            <person name="Vavikolanu K."/>
            <person name="Aluvathingal J."/>
            <person name="Nadendla S."/>
            <person name="Sichtig H."/>
        </authorList>
    </citation>
    <scope>NUCLEOTIDE SEQUENCE [LARGE SCALE GENOMIC DNA]</scope>
    <source>
        <strain evidence="2 4">FDAARGOS_392</strain>
    </source>
</reference>
<evidence type="ECO:0000313" key="3">
    <source>
        <dbReference type="EMBL" id="SQA97730.1"/>
    </source>
</evidence>
<dbReference type="EMBL" id="CP023525">
    <property type="protein sequence ID" value="ATF94354.1"/>
    <property type="molecule type" value="Genomic_DNA"/>
</dbReference>
<evidence type="ECO:0000256" key="1">
    <source>
        <dbReference type="SAM" id="MobiDB-lite"/>
    </source>
</evidence>
<dbReference type="Proteomes" id="UP000251197">
    <property type="component" value="Unassembled WGS sequence"/>
</dbReference>
<dbReference type="AlphaFoldDB" id="A0A291E2Q1"/>
<evidence type="ECO:0000313" key="5">
    <source>
        <dbReference type="Proteomes" id="UP000251197"/>
    </source>
</evidence>
<gene>
    <name evidence="2" type="ORF">CO704_20770</name>
    <name evidence="3" type="ORF">NCTC12120_01571</name>
</gene>
<organism evidence="2 4">
    <name type="scientific">Cedecea neteri</name>
    <dbReference type="NCBI Taxonomy" id="158822"/>
    <lineage>
        <taxon>Bacteria</taxon>
        <taxon>Pseudomonadati</taxon>
        <taxon>Pseudomonadota</taxon>
        <taxon>Gammaproteobacteria</taxon>
        <taxon>Enterobacterales</taxon>
        <taxon>Enterobacteriaceae</taxon>
        <taxon>Cedecea</taxon>
    </lineage>
</organism>